<sequence length="521" mass="55883">MNKSKNIFSHLGSDLPAGLVVFLVALPLCLGIALSSGAPLFSGIIAGVIGGIVVGYLSGSSTSVSGPAAGLTVIVLNAITDLGAFDVFLLAVVLAGVFQIILGIVKAGVIGYYFPTSVIKGMLAGIGIILIIKQIPYAFGVNETQNLAKYIPFVNDWEAVLDLRNLANEFDFGALIITVVSLVILILWDKPFVKRNKILKLIPGPLLVVILGVGINKFFKFVVPTLYLDIEDKVVLPQVQSWEGFTTLFTFPDFSAIGNSEVWLVAFTIAIIASLETLLSLEAADKIDPYKRVSPPNRELFAQGTGNILNGLIGGLPVTAVIVRSSANITSGAKTKMSAIFHGVLLVLSVLLIPTLLNLIPLACLAAILLLVGYKLAKISLFKTQAKLGWDQFLPFIVTILGIVIFDLLIGIGLGMGVAIIYILLRNFQNSHVLTVKGHKDSPDSIRIILSEEVSFLNKGALIKTLEEIPNGKHVVIDGANSKIIDYDVLEVIENFKINAKERDIEVDTIKIKSVKIGGLH</sequence>
<dbReference type="InterPro" id="IPR011547">
    <property type="entry name" value="SLC26A/SulP_dom"/>
</dbReference>
<name>A0ABS9UQU5_9BACT</name>
<keyword evidence="4 5" id="KW-0472">Membrane</keyword>
<dbReference type="Proteomes" id="UP001165488">
    <property type="component" value="Unassembled WGS sequence"/>
</dbReference>
<feature type="transmembrane region" description="Helical" evidence="5">
    <location>
        <begin position="12"/>
        <end position="34"/>
    </location>
</feature>
<gene>
    <name evidence="7" type="ORF">MM236_13440</name>
</gene>
<evidence type="ECO:0000313" key="7">
    <source>
        <dbReference type="EMBL" id="MCH7399003.1"/>
    </source>
</evidence>
<dbReference type="RefSeq" id="WP_241275505.1">
    <property type="nucleotide sequence ID" value="NZ_JAKZGS010000011.1"/>
</dbReference>
<feature type="transmembrane region" description="Helical" evidence="5">
    <location>
        <begin position="121"/>
        <end position="139"/>
    </location>
</feature>
<evidence type="ECO:0000256" key="4">
    <source>
        <dbReference type="ARBA" id="ARBA00023136"/>
    </source>
</evidence>
<evidence type="ECO:0000256" key="3">
    <source>
        <dbReference type="ARBA" id="ARBA00022989"/>
    </source>
</evidence>
<evidence type="ECO:0000256" key="1">
    <source>
        <dbReference type="ARBA" id="ARBA00004141"/>
    </source>
</evidence>
<feature type="transmembrane region" description="Helical" evidence="5">
    <location>
        <begin position="262"/>
        <end position="279"/>
    </location>
</feature>
<dbReference type="InterPro" id="IPR001902">
    <property type="entry name" value="SLC26A/SulP_fam"/>
</dbReference>
<evidence type="ECO:0000313" key="8">
    <source>
        <dbReference type="Proteomes" id="UP001165488"/>
    </source>
</evidence>
<keyword evidence="8" id="KW-1185">Reference proteome</keyword>
<dbReference type="EMBL" id="JAKZGS010000011">
    <property type="protein sequence ID" value="MCH7399003.1"/>
    <property type="molecule type" value="Genomic_DNA"/>
</dbReference>
<feature type="transmembrane region" description="Helical" evidence="5">
    <location>
        <begin position="393"/>
        <end position="425"/>
    </location>
</feature>
<feature type="transmembrane region" description="Helical" evidence="5">
    <location>
        <begin position="172"/>
        <end position="189"/>
    </location>
</feature>
<feature type="transmembrane region" description="Helical" evidence="5">
    <location>
        <begin position="343"/>
        <end position="372"/>
    </location>
</feature>
<evidence type="ECO:0000259" key="6">
    <source>
        <dbReference type="Pfam" id="PF00916"/>
    </source>
</evidence>
<reference evidence="7" key="1">
    <citation type="submission" date="2022-03" db="EMBL/GenBank/DDBJ databases">
        <title>De novo assembled genomes of Belliella spp. (Cyclobacteriaceae) strains.</title>
        <authorList>
            <person name="Szabo A."/>
            <person name="Korponai K."/>
            <person name="Felfoldi T."/>
        </authorList>
    </citation>
    <scope>NUCLEOTIDE SEQUENCE</scope>
    <source>
        <strain evidence="7">DSM 107340</strain>
    </source>
</reference>
<feature type="transmembrane region" description="Helical" evidence="5">
    <location>
        <begin position="201"/>
        <end position="219"/>
    </location>
</feature>
<evidence type="ECO:0000256" key="2">
    <source>
        <dbReference type="ARBA" id="ARBA00022692"/>
    </source>
</evidence>
<feature type="transmembrane region" description="Helical" evidence="5">
    <location>
        <begin position="40"/>
        <end position="57"/>
    </location>
</feature>
<protein>
    <submittedName>
        <fullName evidence="7">SulP family inorganic anion transporter</fullName>
    </submittedName>
</protein>
<dbReference type="Pfam" id="PF00916">
    <property type="entry name" value="Sulfate_transp"/>
    <property type="match status" value="1"/>
</dbReference>
<dbReference type="PANTHER" id="PTHR11814">
    <property type="entry name" value="SULFATE TRANSPORTER"/>
    <property type="match status" value="1"/>
</dbReference>
<comment type="subcellular location">
    <subcellularLocation>
        <location evidence="1">Membrane</location>
        <topology evidence="1">Multi-pass membrane protein</topology>
    </subcellularLocation>
</comment>
<proteinExistence type="predicted"/>
<keyword evidence="2 5" id="KW-0812">Transmembrane</keyword>
<organism evidence="7 8">
    <name type="scientific">Belliella calami</name>
    <dbReference type="NCBI Taxonomy" id="2923436"/>
    <lineage>
        <taxon>Bacteria</taxon>
        <taxon>Pseudomonadati</taxon>
        <taxon>Bacteroidota</taxon>
        <taxon>Cytophagia</taxon>
        <taxon>Cytophagales</taxon>
        <taxon>Cyclobacteriaceae</taxon>
        <taxon>Belliella</taxon>
    </lineage>
</organism>
<feature type="transmembrane region" description="Helical" evidence="5">
    <location>
        <begin position="88"/>
        <end position="114"/>
    </location>
</feature>
<keyword evidence="3 5" id="KW-1133">Transmembrane helix</keyword>
<comment type="caution">
    <text evidence="7">The sequence shown here is derived from an EMBL/GenBank/DDBJ whole genome shotgun (WGS) entry which is preliminary data.</text>
</comment>
<evidence type="ECO:0000256" key="5">
    <source>
        <dbReference type="SAM" id="Phobius"/>
    </source>
</evidence>
<accession>A0ABS9UQU5</accession>
<feature type="domain" description="SLC26A/SulP transporter" evidence="6">
    <location>
        <begin position="12"/>
        <end position="388"/>
    </location>
</feature>